<reference evidence="2" key="3">
    <citation type="submission" date="2019-06" db="EMBL/GenBank/DDBJ databases">
        <authorList>
            <person name="Poynton C."/>
            <person name="Hasenbein S."/>
            <person name="Benoit J.B."/>
            <person name="Sepulveda M.S."/>
            <person name="Poelchau M.F."/>
            <person name="Murali S.C."/>
            <person name="Chen S."/>
            <person name="Glastad K.M."/>
            <person name="Werren J.H."/>
            <person name="Vineis J.H."/>
            <person name="Bowen J.L."/>
            <person name="Friedrich M."/>
            <person name="Jones J."/>
            <person name="Robertson H.M."/>
            <person name="Feyereisen R."/>
            <person name="Mechler-Hickson A."/>
            <person name="Mathers N."/>
            <person name="Lee C.E."/>
            <person name="Colbourne J.K."/>
            <person name="Biales A."/>
            <person name="Johnston J.S."/>
            <person name="Wellborn G.A."/>
            <person name="Rosendale A.J."/>
            <person name="Cridge A.G."/>
            <person name="Munoz-Torres M.C."/>
            <person name="Bain P.A."/>
            <person name="Manny A.R."/>
            <person name="Major K.M."/>
            <person name="Lambert F.N."/>
            <person name="Vulpe C.D."/>
            <person name="Tuck P."/>
            <person name="Blalock B.J."/>
            <person name="Lin Y.-Y."/>
            <person name="Smith M.E."/>
            <person name="Ochoa-Acuna H."/>
            <person name="Chen M.-J.M."/>
            <person name="Childers C.P."/>
            <person name="Qu J."/>
            <person name="Dugan S."/>
            <person name="Lee S.L."/>
            <person name="Chao H."/>
            <person name="Dinh H."/>
            <person name="Han Y."/>
            <person name="Doddapaneni H."/>
            <person name="Worley K.C."/>
            <person name="Muzny D.M."/>
            <person name="Gibbs R.A."/>
            <person name="Richards S."/>
        </authorList>
    </citation>
    <scope>NUCLEOTIDE SEQUENCE</scope>
    <source>
        <strain evidence="2">HAZT.00-mixed</strain>
        <tissue evidence="2">Whole organism</tissue>
    </source>
</reference>
<dbReference type="InterPro" id="IPR036734">
    <property type="entry name" value="Neur_chan_lig-bd_sf"/>
</dbReference>
<gene>
    <name evidence="2" type="ORF">HAZT_HAZT009611</name>
</gene>
<dbReference type="InterPro" id="IPR006202">
    <property type="entry name" value="Neur_chan_lig-bd"/>
</dbReference>
<dbReference type="GO" id="GO:0005230">
    <property type="term" value="F:extracellular ligand-gated monoatomic ion channel activity"/>
    <property type="evidence" value="ECO:0007669"/>
    <property type="project" value="InterPro"/>
</dbReference>
<dbReference type="EMBL" id="JQDR03007818">
    <property type="protein sequence ID" value="KAA0198033.1"/>
    <property type="molecule type" value="Genomic_DNA"/>
</dbReference>
<name>A0A6A0H595_HYAAZ</name>
<evidence type="ECO:0000313" key="2">
    <source>
        <dbReference type="EMBL" id="KAA0198033.1"/>
    </source>
</evidence>
<dbReference type="Pfam" id="PF02931">
    <property type="entry name" value="Neur_chan_LBD"/>
    <property type="match status" value="1"/>
</dbReference>
<dbReference type="Gene3D" id="2.70.170.10">
    <property type="entry name" value="Neurotransmitter-gated ion-channel ligand-binding domain"/>
    <property type="match status" value="1"/>
</dbReference>
<dbReference type="Proteomes" id="UP000711488">
    <property type="component" value="Unassembled WGS sequence"/>
</dbReference>
<protein>
    <recommendedName>
        <fullName evidence="1">Neurotransmitter-gated ion-channel ligand-binding domain-containing protein</fullName>
    </recommendedName>
</protein>
<evidence type="ECO:0000259" key="1">
    <source>
        <dbReference type="Pfam" id="PF02931"/>
    </source>
</evidence>
<proteinExistence type="predicted"/>
<sequence>MKISTFFQHEIWLPDPFFIKHGDFKEPLSPDHIALKIFSNGTVDYTRRRHLILSCIGNLNIFPFDDPACTFSIESSEYFFPFDDPRLHLLHREQ</sequence>
<reference evidence="2" key="1">
    <citation type="submission" date="2014-08" db="EMBL/GenBank/DDBJ databases">
        <authorList>
            <person name="Murali S."/>
            <person name="Richards S."/>
            <person name="Bandaranaike D."/>
            <person name="Bellair M."/>
            <person name="Blankenburg K."/>
            <person name="Chao H."/>
            <person name="Dinh H."/>
            <person name="Doddapaneni H."/>
            <person name="Dugan-Rocha S."/>
            <person name="Elkadiri S."/>
            <person name="Gnanaolivu R."/>
            <person name="Hughes D."/>
            <person name="Lee S."/>
            <person name="Li M."/>
            <person name="Ming W."/>
            <person name="Munidasa M."/>
            <person name="Muniz J."/>
            <person name="Nguyen L."/>
            <person name="Osuji N."/>
            <person name="Pu L.-L."/>
            <person name="Puazo M."/>
            <person name="Skinner E."/>
            <person name="Qu C."/>
            <person name="Quiroz J."/>
            <person name="Raj R."/>
            <person name="Weissenberger G."/>
            <person name="Xin Y."/>
            <person name="Zou X."/>
            <person name="Han Y."/>
            <person name="Worley K."/>
            <person name="Muzny D."/>
            <person name="Gibbs R."/>
        </authorList>
    </citation>
    <scope>NUCLEOTIDE SEQUENCE</scope>
    <source>
        <strain evidence="2">HAZT.00-mixed</strain>
        <tissue evidence="2">Whole organism</tissue>
    </source>
</reference>
<dbReference type="SUPFAM" id="SSF63712">
    <property type="entry name" value="Nicotinic receptor ligand binding domain-like"/>
    <property type="match status" value="1"/>
</dbReference>
<feature type="domain" description="Neurotransmitter-gated ion-channel ligand-binding" evidence="1">
    <location>
        <begin position="7"/>
        <end position="78"/>
    </location>
</feature>
<dbReference type="GO" id="GO:0016020">
    <property type="term" value="C:membrane"/>
    <property type="evidence" value="ECO:0007669"/>
    <property type="project" value="InterPro"/>
</dbReference>
<reference evidence="2" key="2">
    <citation type="journal article" date="2018" name="Environ. Sci. Technol.">
        <title>The Toxicogenome of Hyalella azteca: A Model for Sediment Ecotoxicology and Evolutionary Toxicology.</title>
        <authorList>
            <person name="Poynton H.C."/>
            <person name="Hasenbein S."/>
            <person name="Benoit J.B."/>
            <person name="Sepulveda M.S."/>
            <person name="Poelchau M.F."/>
            <person name="Hughes D.S.T."/>
            <person name="Murali S.C."/>
            <person name="Chen S."/>
            <person name="Glastad K.M."/>
            <person name="Goodisman M.A.D."/>
            <person name="Werren J.H."/>
            <person name="Vineis J.H."/>
            <person name="Bowen J.L."/>
            <person name="Friedrich M."/>
            <person name="Jones J."/>
            <person name="Robertson H.M."/>
            <person name="Feyereisen R."/>
            <person name="Mechler-Hickson A."/>
            <person name="Mathers N."/>
            <person name="Lee C.E."/>
            <person name="Colbourne J.K."/>
            <person name="Biales A."/>
            <person name="Johnston J.S."/>
            <person name="Wellborn G.A."/>
            <person name="Rosendale A.J."/>
            <person name="Cridge A.G."/>
            <person name="Munoz-Torres M.C."/>
            <person name="Bain P.A."/>
            <person name="Manny A.R."/>
            <person name="Major K.M."/>
            <person name="Lambert F.N."/>
            <person name="Vulpe C.D."/>
            <person name="Tuck P."/>
            <person name="Blalock B.J."/>
            <person name="Lin Y.Y."/>
            <person name="Smith M.E."/>
            <person name="Ochoa-Acuna H."/>
            <person name="Chen M.M."/>
            <person name="Childers C.P."/>
            <person name="Qu J."/>
            <person name="Dugan S."/>
            <person name="Lee S.L."/>
            <person name="Chao H."/>
            <person name="Dinh H."/>
            <person name="Han Y."/>
            <person name="Doddapaneni H."/>
            <person name="Worley K.C."/>
            <person name="Muzny D.M."/>
            <person name="Gibbs R.A."/>
            <person name="Richards S."/>
        </authorList>
    </citation>
    <scope>NUCLEOTIDE SEQUENCE</scope>
    <source>
        <strain evidence="2">HAZT.00-mixed</strain>
        <tissue evidence="2">Whole organism</tissue>
    </source>
</reference>
<accession>A0A6A0H595</accession>
<dbReference type="AlphaFoldDB" id="A0A6A0H595"/>
<comment type="caution">
    <text evidence="2">The sequence shown here is derived from an EMBL/GenBank/DDBJ whole genome shotgun (WGS) entry which is preliminary data.</text>
</comment>
<organism evidence="2">
    <name type="scientific">Hyalella azteca</name>
    <name type="common">Amphipod</name>
    <dbReference type="NCBI Taxonomy" id="294128"/>
    <lineage>
        <taxon>Eukaryota</taxon>
        <taxon>Metazoa</taxon>
        <taxon>Ecdysozoa</taxon>
        <taxon>Arthropoda</taxon>
        <taxon>Crustacea</taxon>
        <taxon>Multicrustacea</taxon>
        <taxon>Malacostraca</taxon>
        <taxon>Eumalacostraca</taxon>
        <taxon>Peracarida</taxon>
        <taxon>Amphipoda</taxon>
        <taxon>Senticaudata</taxon>
        <taxon>Talitrida</taxon>
        <taxon>Talitroidea</taxon>
        <taxon>Hyalellidae</taxon>
        <taxon>Hyalella</taxon>
    </lineage>
</organism>